<dbReference type="EMBL" id="WXDR01000014">
    <property type="protein sequence ID" value="MZU08829.1"/>
    <property type="molecule type" value="Genomic_DNA"/>
</dbReference>
<evidence type="ECO:0000313" key="9">
    <source>
        <dbReference type="EMBL" id="KAB7234464.1"/>
    </source>
</evidence>
<evidence type="ECO:0000313" key="29">
    <source>
        <dbReference type="Proteomes" id="UP000478746"/>
    </source>
</evidence>
<keyword evidence="1" id="KW-0472">Membrane</keyword>
<evidence type="ECO:0000313" key="22">
    <source>
        <dbReference type="Proteomes" id="UP000451234"/>
    </source>
</evidence>
<dbReference type="EMBL" id="WXEF01000016">
    <property type="protein sequence ID" value="MZR89091.1"/>
    <property type="molecule type" value="Genomic_DNA"/>
</dbReference>
<evidence type="ECO:0000313" key="15">
    <source>
        <dbReference type="EMBL" id="MZU08829.1"/>
    </source>
</evidence>
<dbReference type="Proteomes" id="UP000451234">
    <property type="component" value="Unassembled WGS sequence"/>
</dbReference>
<dbReference type="InterPro" id="IPR026870">
    <property type="entry name" value="Zinc_ribbon_dom"/>
</dbReference>
<evidence type="ECO:0000313" key="6">
    <source>
        <dbReference type="EMBL" id="KAB7057059.1"/>
    </source>
</evidence>
<proteinExistence type="predicted"/>
<dbReference type="AlphaFoldDB" id="A0A269T9Q6"/>
<dbReference type="Proteomes" id="UP000468842">
    <property type="component" value="Unassembled WGS sequence"/>
</dbReference>
<dbReference type="EMBL" id="WDRV01000009">
    <property type="protein sequence ID" value="KAB7322457.1"/>
    <property type="molecule type" value="Genomic_DNA"/>
</dbReference>
<dbReference type="EMBL" id="WDRC01000008">
    <property type="protein sequence ID" value="KAB7359600.1"/>
    <property type="molecule type" value="Genomic_DNA"/>
</dbReference>
<dbReference type="Proteomes" id="UP000466472">
    <property type="component" value="Unassembled WGS sequence"/>
</dbReference>
<evidence type="ECO:0000313" key="28">
    <source>
        <dbReference type="Proteomes" id="UP000468842"/>
    </source>
</evidence>
<evidence type="ECO:0000313" key="27">
    <source>
        <dbReference type="Proteomes" id="UP000467387"/>
    </source>
</evidence>
<evidence type="ECO:0000313" key="25">
    <source>
        <dbReference type="Proteomes" id="UP000461165"/>
    </source>
</evidence>
<dbReference type="Pfam" id="PF13240">
    <property type="entry name" value="Zn_Ribbon_1"/>
    <property type="match status" value="1"/>
</dbReference>
<evidence type="ECO:0000313" key="20">
    <source>
        <dbReference type="Proteomes" id="UP000430971"/>
    </source>
</evidence>
<evidence type="ECO:0000313" key="26">
    <source>
        <dbReference type="Proteomes" id="UP000466472"/>
    </source>
</evidence>
<dbReference type="Proteomes" id="UP000430971">
    <property type="component" value="Unassembled WGS sequence"/>
</dbReference>
<organism evidence="9 23">
    <name type="scientific">Bifidobacterium longum</name>
    <dbReference type="NCBI Taxonomy" id="216816"/>
    <lineage>
        <taxon>Bacteria</taxon>
        <taxon>Bacillati</taxon>
        <taxon>Actinomycetota</taxon>
        <taxon>Actinomycetes</taxon>
        <taxon>Bifidobacteriales</taxon>
        <taxon>Bifidobacteriaceae</taxon>
        <taxon>Bifidobacterium</taxon>
    </lineage>
</organism>
<dbReference type="Proteomes" id="UP000460333">
    <property type="component" value="Unassembled WGS sequence"/>
</dbReference>
<evidence type="ECO:0000313" key="23">
    <source>
        <dbReference type="Proteomes" id="UP000460333"/>
    </source>
</evidence>
<dbReference type="Proteomes" id="UP000481350">
    <property type="component" value="Unassembled WGS sequence"/>
</dbReference>
<dbReference type="Proteomes" id="UP000461165">
    <property type="component" value="Unassembled WGS sequence"/>
</dbReference>
<evidence type="ECO:0000313" key="24">
    <source>
        <dbReference type="Proteomes" id="UP000460881"/>
    </source>
</evidence>
<evidence type="ECO:0000313" key="31">
    <source>
        <dbReference type="Proteomes" id="UP000491334"/>
    </source>
</evidence>
<evidence type="ECO:0000313" key="5">
    <source>
        <dbReference type="EMBL" id="KAB6917753.1"/>
    </source>
</evidence>
<accession>A0A269T9Q6</accession>
<dbReference type="EMBL" id="WDZP01000016">
    <property type="protein sequence ID" value="KAB6917753.1"/>
    <property type="molecule type" value="Genomic_DNA"/>
</dbReference>
<evidence type="ECO:0000313" key="12">
    <source>
        <dbReference type="EMBL" id="KAB7359600.1"/>
    </source>
</evidence>
<evidence type="ECO:0000313" key="21">
    <source>
        <dbReference type="Proteomes" id="UP000432196"/>
    </source>
</evidence>
<dbReference type="EMBL" id="WDRM01000008">
    <property type="protein sequence ID" value="KAB7338588.1"/>
    <property type="molecule type" value="Genomic_DNA"/>
</dbReference>
<dbReference type="EMBL" id="QSAR01000007">
    <property type="protein sequence ID" value="RGW64137.1"/>
    <property type="molecule type" value="Genomic_DNA"/>
</dbReference>
<evidence type="ECO:0000313" key="18">
    <source>
        <dbReference type="Proteomes" id="UP000261186"/>
    </source>
</evidence>
<name>A0A269T9Q6_BIFLN</name>
<evidence type="ECO:0000313" key="19">
    <source>
        <dbReference type="Proteomes" id="UP000265775"/>
    </source>
</evidence>
<comment type="caution">
    <text evidence="9">The sequence shown here is derived from an EMBL/GenBank/DDBJ whole genome shotgun (WGS) entry which is preliminary data.</text>
</comment>
<dbReference type="Proteomes" id="UP000432196">
    <property type="component" value="Unassembled WGS sequence"/>
</dbReference>
<protein>
    <submittedName>
        <fullName evidence="9">Zinc ribbon domain-containing protein</fullName>
    </submittedName>
</protein>
<evidence type="ECO:0000259" key="2">
    <source>
        <dbReference type="Pfam" id="PF13240"/>
    </source>
</evidence>
<feature type="transmembrane region" description="Helical" evidence="1">
    <location>
        <begin position="115"/>
        <end position="135"/>
    </location>
</feature>
<evidence type="ECO:0000313" key="14">
    <source>
        <dbReference type="EMBL" id="MZR89091.1"/>
    </source>
</evidence>
<keyword evidence="1" id="KW-1133">Transmembrane helix</keyword>
<dbReference type="EMBL" id="WDWL01000005">
    <property type="protein sequence ID" value="KAB7073410.1"/>
    <property type="molecule type" value="Genomic_DNA"/>
</dbReference>
<evidence type="ECO:0000313" key="7">
    <source>
        <dbReference type="EMBL" id="KAB7073410.1"/>
    </source>
</evidence>
<dbReference type="Proteomes" id="UP000467387">
    <property type="component" value="Unassembled WGS sequence"/>
</dbReference>
<dbReference type="EMBL" id="QSRH01000001">
    <property type="protein sequence ID" value="RGL05708.1"/>
    <property type="molecule type" value="Genomic_DNA"/>
</dbReference>
<evidence type="ECO:0000313" key="16">
    <source>
        <dbReference type="EMBL" id="RGL05708.1"/>
    </source>
</evidence>
<dbReference type="EMBL" id="WDVF01000007">
    <property type="protein sequence ID" value="KAB7136118.1"/>
    <property type="molecule type" value="Genomic_DNA"/>
</dbReference>
<evidence type="ECO:0000313" key="8">
    <source>
        <dbReference type="EMBL" id="KAB7136118.1"/>
    </source>
</evidence>
<evidence type="ECO:0000313" key="4">
    <source>
        <dbReference type="EMBL" id="KAB6912624.1"/>
    </source>
</evidence>
<dbReference type="Proteomes" id="UP000261186">
    <property type="component" value="Unassembled WGS sequence"/>
</dbReference>
<dbReference type="Proteomes" id="UP000638311">
    <property type="component" value="Unassembled WGS sequence"/>
</dbReference>
<evidence type="ECO:0000256" key="1">
    <source>
        <dbReference type="SAM" id="Phobius"/>
    </source>
</evidence>
<dbReference type="EMBL" id="WEAY01000007">
    <property type="protein sequence ID" value="KAB6838356.1"/>
    <property type="molecule type" value="Genomic_DNA"/>
</dbReference>
<dbReference type="EMBL" id="WDZO01000014">
    <property type="protein sequence ID" value="KAB6912624.1"/>
    <property type="molecule type" value="Genomic_DNA"/>
</dbReference>
<evidence type="ECO:0000313" key="10">
    <source>
        <dbReference type="EMBL" id="KAB7322457.1"/>
    </source>
</evidence>
<dbReference type="EMBL" id="WDTJ01000020">
    <property type="protein sequence ID" value="KAB7234464.1"/>
    <property type="molecule type" value="Genomic_DNA"/>
</dbReference>
<evidence type="ECO:0000313" key="30">
    <source>
        <dbReference type="Proteomes" id="UP000481350"/>
    </source>
</evidence>
<dbReference type="EMBL" id="WDQK01000011">
    <property type="protein sequence ID" value="KAB7395167.1"/>
    <property type="molecule type" value="Genomic_DNA"/>
</dbReference>
<dbReference type="Proteomes" id="UP000478746">
    <property type="component" value="Unassembled WGS sequence"/>
</dbReference>
<evidence type="ECO:0000313" key="3">
    <source>
        <dbReference type="EMBL" id="KAB6838356.1"/>
    </source>
</evidence>
<reference evidence="18 19" key="1">
    <citation type="submission" date="2018-08" db="EMBL/GenBank/DDBJ databases">
        <title>A genome reference for cultivated species of the human gut microbiota.</title>
        <authorList>
            <person name="Zou Y."/>
            <person name="Xue W."/>
            <person name="Luo G."/>
        </authorList>
    </citation>
    <scope>NUCLEOTIDE SEQUENCE [LARGE SCALE GENOMIC DNA]</scope>
    <source>
        <strain evidence="17 19">AF11-12</strain>
        <strain evidence="16 18">TF08-4AC</strain>
    </source>
</reference>
<reference evidence="20 21" key="2">
    <citation type="journal article" date="2019" name="Nat. Med.">
        <title>A library of human gut bacterial isolates paired with longitudinal multiomics data enables mechanistic microbiome research.</title>
        <authorList>
            <person name="Poyet M."/>
            <person name="Groussin M."/>
            <person name="Gibbons S.M."/>
            <person name="Avila-Pacheco J."/>
            <person name="Jiang X."/>
            <person name="Kearney S.M."/>
            <person name="Perrotta A.R."/>
            <person name="Berdy B."/>
            <person name="Zhao S."/>
            <person name="Lieberman T.D."/>
            <person name="Swanson P.K."/>
            <person name="Smith M."/>
            <person name="Roesemann S."/>
            <person name="Alexander J.E."/>
            <person name="Rich S.A."/>
            <person name="Livny J."/>
            <person name="Vlamakis H."/>
            <person name="Clish C."/>
            <person name="Bullock K."/>
            <person name="Deik A."/>
            <person name="Scott J."/>
            <person name="Pierce K.A."/>
            <person name="Xavier R.J."/>
            <person name="Alm E.J."/>
        </authorList>
    </citation>
    <scope>NUCLEOTIDE SEQUENCE [LARGE SCALE GENOMIC DNA]</scope>
    <source>
        <strain evidence="9 23">BIOML-A118</strain>
        <strain evidence="8 25">BIOML-A166</strain>
        <strain evidence="7 21">BIOML-A201</strain>
        <strain evidence="6 27">BIOML-A210</strain>
        <strain evidence="4 30">BIOML-A283</strain>
        <strain evidence="5 31">BIOML-A284</strain>
        <strain evidence="3 29">BIOML-A320</strain>
        <strain evidence="13 28">BIOML-A37</strain>
        <strain evidence="14 26">BIOML-A395</strain>
        <strain evidence="15">BIOML-A409</strain>
        <strain evidence="12 24">BIOML-A55</strain>
        <strain evidence="11 20">BIOML-A65</strain>
        <strain evidence="10 22">BIOML-A75</strain>
    </source>
</reference>
<dbReference type="Proteomes" id="UP000460881">
    <property type="component" value="Unassembled WGS sequence"/>
</dbReference>
<dbReference type="Proteomes" id="UP000491334">
    <property type="component" value="Unassembled WGS sequence"/>
</dbReference>
<gene>
    <name evidence="17" type="ORF">DWV59_07380</name>
    <name evidence="16" type="ORF">DXC85_01875</name>
    <name evidence="13" type="ORF">GBB40_05890</name>
    <name evidence="12" type="ORF">GBB63_04135</name>
    <name evidence="10" type="ORF">GBB65_08175</name>
    <name evidence="11" type="ORF">GBB73_04490</name>
    <name evidence="9" type="ORF">GBC43_10070</name>
    <name evidence="8" type="ORF">GBC97_04845</name>
    <name evidence="7" type="ORF">GBI83_04200</name>
    <name evidence="6" type="ORF">GBI87_05895</name>
    <name evidence="4" type="ORF">GBJ98_06780</name>
    <name evidence="5" type="ORF">GBK06_07800</name>
    <name evidence="3" type="ORF">GBK08_04945</name>
    <name evidence="14" type="ORF">GT999_07290</name>
    <name evidence="15" type="ORF">GUA24_07375</name>
</gene>
<evidence type="ECO:0000313" key="13">
    <source>
        <dbReference type="EMBL" id="KAB7395167.1"/>
    </source>
</evidence>
<keyword evidence="1" id="KW-0812">Transmembrane</keyword>
<sequence length="198" mass="20059">MAYCGHCGNRVDRPARFCPACGASVDSAPVASVPVPAASSAVPTASIPAPAVPAPSVPPSIPAAPVAPSVYAAPAAPQPAPTAPLPALPIPAPAAYQATDATAVLAPPRKSSKKLIAVLCALLATILVAALAFIVPNFTAVKAMLGFQPTNPLVVTFDAINSLSTLRSTKYELRTHSSTDDSLDARMSGMYSLGQNHQ</sequence>
<dbReference type="EMBL" id="WDWU01000007">
    <property type="protein sequence ID" value="KAB7057059.1"/>
    <property type="molecule type" value="Genomic_DNA"/>
</dbReference>
<feature type="domain" description="Zinc-ribbon" evidence="2">
    <location>
        <begin position="3"/>
        <end position="25"/>
    </location>
</feature>
<dbReference type="Proteomes" id="UP000265775">
    <property type="component" value="Unassembled WGS sequence"/>
</dbReference>
<evidence type="ECO:0000313" key="17">
    <source>
        <dbReference type="EMBL" id="RGW64137.1"/>
    </source>
</evidence>
<evidence type="ECO:0000313" key="11">
    <source>
        <dbReference type="EMBL" id="KAB7338588.1"/>
    </source>
</evidence>